<name>A0ACA9SD79_9GLOM</name>
<proteinExistence type="predicted"/>
<protein>
    <submittedName>
        <fullName evidence="1">22597_t:CDS:1</fullName>
    </submittedName>
</protein>
<evidence type="ECO:0000313" key="2">
    <source>
        <dbReference type="Proteomes" id="UP000789920"/>
    </source>
</evidence>
<gene>
    <name evidence="1" type="ORF">RPERSI_LOCUS29303</name>
</gene>
<comment type="caution">
    <text evidence="1">The sequence shown here is derived from an EMBL/GenBank/DDBJ whole genome shotgun (WGS) entry which is preliminary data.</text>
</comment>
<accession>A0ACA9SD79</accession>
<reference evidence="1" key="1">
    <citation type="submission" date="2021-06" db="EMBL/GenBank/DDBJ databases">
        <authorList>
            <person name="Kallberg Y."/>
            <person name="Tangrot J."/>
            <person name="Rosling A."/>
        </authorList>
    </citation>
    <scope>NUCLEOTIDE SEQUENCE</scope>
    <source>
        <strain evidence="1">MA461A</strain>
    </source>
</reference>
<organism evidence="1 2">
    <name type="scientific">Racocetra persica</name>
    <dbReference type="NCBI Taxonomy" id="160502"/>
    <lineage>
        <taxon>Eukaryota</taxon>
        <taxon>Fungi</taxon>
        <taxon>Fungi incertae sedis</taxon>
        <taxon>Mucoromycota</taxon>
        <taxon>Glomeromycotina</taxon>
        <taxon>Glomeromycetes</taxon>
        <taxon>Diversisporales</taxon>
        <taxon>Gigasporaceae</taxon>
        <taxon>Racocetra</taxon>
    </lineage>
</organism>
<evidence type="ECO:0000313" key="1">
    <source>
        <dbReference type="EMBL" id="CAG8834778.1"/>
    </source>
</evidence>
<feature type="non-terminal residue" evidence="1">
    <location>
        <position position="124"/>
    </location>
</feature>
<dbReference type="Proteomes" id="UP000789920">
    <property type="component" value="Unassembled WGS sequence"/>
</dbReference>
<dbReference type="EMBL" id="CAJVQC010110120">
    <property type="protein sequence ID" value="CAG8834778.1"/>
    <property type="molecule type" value="Genomic_DNA"/>
</dbReference>
<sequence length="124" mass="13884">MKDGYLCHKYSVPLCKDLNTMRKKLNQMEQQHSIVDGLNDFGETTAKNVLAVVCGAIPIIGNVAANIAVDIIERTEKAQHNKKACKFIQNYIKSSLSTIAKFQLQGSIKESQEAYEKILKDIKL</sequence>
<keyword evidence="2" id="KW-1185">Reference proteome</keyword>